<dbReference type="Gene3D" id="1.20.1640.10">
    <property type="entry name" value="Multidrug efflux transporter AcrB transmembrane domain"/>
    <property type="match status" value="2"/>
</dbReference>
<comment type="caution">
    <text evidence="2">The sequence shown here is derived from an EMBL/GenBank/DDBJ whole genome shotgun (WGS) entry which is preliminary data.</text>
</comment>
<feature type="transmembrane region" description="Helical" evidence="1">
    <location>
        <begin position="12"/>
        <end position="29"/>
    </location>
</feature>
<dbReference type="PANTHER" id="PTHR32063">
    <property type="match status" value="1"/>
</dbReference>
<feature type="transmembrane region" description="Helical" evidence="1">
    <location>
        <begin position="520"/>
        <end position="537"/>
    </location>
</feature>
<evidence type="ECO:0000256" key="1">
    <source>
        <dbReference type="SAM" id="Phobius"/>
    </source>
</evidence>
<keyword evidence="1" id="KW-1133">Transmembrane helix</keyword>
<dbReference type="InterPro" id="IPR001036">
    <property type="entry name" value="Acrflvin-R"/>
</dbReference>
<dbReference type="PRINTS" id="PR00702">
    <property type="entry name" value="ACRIFLAVINRP"/>
</dbReference>
<reference evidence="2" key="1">
    <citation type="submission" date="2022-04" db="EMBL/GenBank/DDBJ databases">
        <title>Lysobacter sp. CAU 1642 isolated from sea sand.</title>
        <authorList>
            <person name="Kim W."/>
        </authorList>
    </citation>
    <scope>NUCLEOTIDE SEQUENCE</scope>
    <source>
        <strain evidence="2">CAU 1642</strain>
    </source>
</reference>
<accession>A0ABT0GK68</accession>
<evidence type="ECO:0000313" key="2">
    <source>
        <dbReference type="EMBL" id="MCK7594939.1"/>
    </source>
</evidence>
<dbReference type="Gene3D" id="3.30.70.1440">
    <property type="entry name" value="Multidrug efflux transporter AcrB pore domain"/>
    <property type="match status" value="1"/>
</dbReference>
<dbReference type="RefSeq" id="WP_248210634.1">
    <property type="nucleotide sequence ID" value="NZ_JALNMH010000012.1"/>
</dbReference>
<keyword evidence="1" id="KW-0812">Transmembrane</keyword>
<dbReference type="SUPFAM" id="SSF82693">
    <property type="entry name" value="Multidrug efflux transporter AcrB pore domain, PN1, PN2, PC1 and PC2 subdomains"/>
    <property type="match status" value="2"/>
</dbReference>
<dbReference type="SUPFAM" id="SSF82714">
    <property type="entry name" value="Multidrug efflux transporter AcrB TolC docking domain, DN and DC subdomains"/>
    <property type="match status" value="2"/>
</dbReference>
<feature type="transmembrane region" description="Helical" evidence="1">
    <location>
        <begin position="991"/>
        <end position="1014"/>
    </location>
</feature>
<feature type="transmembrane region" description="Helical" evidence="1">
    <location>
        <begin position="429"/>
        <end position="449"/>
    </location>
</feature>
<keyword evidence="3" id="KW-1185">Reference proteome</keyword>
<dbReference type="InterPro" id="IPR027463">
    <property type="entry name" value="AcrB_DN_DC_subdom"/>
</dbReference>
<dbReference type="EMBL" id="JALNMH010000012">
    <property type="protein sequence ID" value="MCK7594939.1"/>
    <property type="molecule type" value="Genomic_DNA"/>
</dbReference>
<feature type="transmembrane region" description="Helical" evidence="1">
    <location>
        <begin position="455"/>
        <end position="481"/>
    </location>
</feature>
<proteinExistence type="predicted"/>
<dbReference type="Proteomes" id="UP001431449">
    <property type="component" value="Unassembled WGS sequence"/>
</dbReference>
<feature type="transmembrane region" description="Helical" evidence="1">
    <location>
        <begin position="882"/>
        <end position="900"/>
    </location>
</feature>
<sequence length="1041" mass="114735">MTLAELSLKRPVSAVMFYVSMVLVGILATQRLPLEQFPEVNVPFIFVDLPYPGSTPQEVERTITRPVEEALSTLPGIGMMNSNSRADGAGVFVMFDDWLRDIDLTASEAREKIDAVRDELPDDLQRYFVGNFSPADQPLLRVRFAGDRDMTGEYTLIRNGMARRIERIPGVARVDISGAPPPEVEVAVIPSRLGAHGVALNELAARLQAVNFSVSAGEIDDGVRRLRVQPIGELRDLDELRELVINERGLKLKDIATVRLKQQETDFGRRLDGKAAVGLDIFRERSANLVDTSALVLAEVDRIAATSDFQGIQVKVISDQAESVTSSIDELVKAGLIGALLSMFVLFAFLRHWPSTLMVTLSIPLCIIMTLGAMYFGSFTLNVLTMMGLLLGIGMLVDNSVVVVESIYQYREKYPDDPMRCAIEGTRSVQLAISAGTLTSIIVFAPNLFGERNFVSIYLGQVAMTITIALLASWIVAVSLIPMLSARIRTPANLADEAGYIRRVSRRYAGALRWTLKHRALSLLAIFAIVAVSMLPMQKTKVDMFQDSVSRELEFYFQWKGAYSLETVSEEVLRVEEFLDANRERFQITQIYSWFSERGWAGIRVTMVEPNPSVFDYLMLRNHEADLMSPEQLQEILREELPKSARAEIGFGNDDGGGGGEQDGIRFNISGDSSEVLEEIATSLIPVLSAIPELRDVRVDTGDANSEIRIEVDRERALAYGFSAEEVARYVGIALRGSPLREFREGEAEVPVWIRFAGSERFSVDDLSSLMLRRGDGTEVPLLSLVRVEVQKAANQITRRDRQISLTIQANLAPEKTTEEARGALEKVMKEITLPDGYRSSLGGSFERNNKAAEQMMFNTLIALALVYIVMAALFESLLMPAAIITSVFFSALGVFWLFALTGTTFTIMASIGILVLMGVVVNNGIVMFEHINALRRQGHSRTDALVEGSRERFRPILMTMGTTILGMLPLCVGGAQIGGDGPAYYPMARAIVGGLIFSTIVSLLFLPSIYALFDDIRMGTGRLVARAARGRRAAAAAAEG</sequence>
<dbReference type="Gene3D" id="3.30.2090.10">
    <property type="entry name" value="Multidrug efflux transporter AcrB TolC docking domain, DN and DC subdomains"/>
    <property type="match status" value="2"/>
</dbReference>
<dbReference type="Pfam" id="PF00873">
    <property type="entry name" value="ACR_tran"/>
    <property type="match status" value="1"/>
</dbReference>
<feature type="transmembrane region" description="Helical" evidence="1">
    <location>
        <begin position="357"/>
        <end position="377"/>
    </location>
</feature>
<dbReference type="PANTHER" id="PTHR32063:SF73">
    <property type="entry name" value="RND SUPERFAMILY EFFLUX PUMP PERMEASE COMPONENT 1"/>
    <property type="match status" value="1"/>
</dbReference>
<feature type="transmembrane region" description="Helical" evidence="1">
    <location>
        <begin position="383"/>
        <end position="408"/>
    </location>
</feature>
<feature type="transmembrane region" description="Helical" evidence="1">
    <location>
        <begin position="957"/>
        <end position="979"/>
    </location>
</feature>
<gene>
    <name evidence="2" type="ORF">M0G41_14820</name>
</gene>
<feature type="transmembrane region" description="Helical" evidence="1">
    <location>
        <begin position="906"/>
        <end position="929"/>
    </location>
</feature>
<keyword evidence="1" id="KW-0472">Membrane</keyword>
<name>A0ABT0GK68_9GAMM</name>
<feature type="transmembrane region" description="Helical" evidence="1">
    <location>
        <begin position="856"/>
        <end position="875"/>
    </location>
</feature>
<protein>
    <submittedName>
        <fullName evidence="2">Efflux RND transporter permease subunit</fullName>
    </submittedName>
</protein>
<evidence type="ECO:0000313" key="3">
    <source>
        <dbReference type="Proteomes" id="UP001431449"/>
    </source>
</evidence>
<organism evidence="2 3">
    <name type="scientific">Pseudomarimonas salicorniae</name>
    <dbReference type="NCBI Taxonomy" id="2933270"/>
    <lineage>
        <taxon>Bacteria</taxon>
        <taxon>Pseudomonadati</taxon>
        <taxon>Pseudomonadota</taxon>
        <taxon>Gammaproteobacteria</taxon>
        <taxon>Lysobacterales</taxon>
        <taxon>Lysobacteraceae</taxon>
        <taxon>Pseudomarimonas</taxon>
    </lineage>
</organism>
<dbReference type="Gene3D" id="3.30.70.1320">
    <property type="entry name" value="Multidrug efflux transporter AcrB pore domain like"/>
    <property type="match status" value="1"/>
</dbReference>
<dbReference type="Gene3D" id="3.30.70.1430">
    <property type="entry name" value="Multidrug efflux transporter AcrB pore domain"/>
    <property type="match status" value="2"/>
</dbReference>
<dbReference type="SUPFAM" id="SSF82866">
    <property type="entry name" value="Multidrug efflux transporter AcrB transmembrane domain"/>
    <property type="match status" value="2"/>
</dbReference>
<feature type="transmembrane region" description="Helical" evidence="1">
    <location>
        <begin position="331"/>
        <end position="350"/>
    </location>
</feature>